<name>A0A429XSU2_9RICK</name>
<proteinExistence type="predicted"/>
<gene>
    <name evidence="1" type="ORF">EIC27_01535</name>
</gene>
<dbReference type="SUPFAM" id="SSF48403">
    <property type="entry name" value="Ankyrin repeat"/>
    <property type="match status" value="1"/>
</dbReference>
<keyword evidence="2" id="KW-1185">Reference proteome</keyword>
<evidence type="ECO:0000313" key="2">
    <source>
        <dbReference type="Proteomes" id="UP000279470"/>
    </source>
</evidence>
<dbReference type="InterPro" id="IPR036770">
    <property type="entry name" value="Ankyrin_rpt-contain_sf"/>
</dbReference>
<comment type="caution">
    <text evidence="1">The sequence shown here is derived from an EMBL/GenBank/DDBJ whole genome shotgun (WGS) entry which is preliminary data.</text>
</comment>
<dbReference type="EMBL" id="RXFM01000013">
    <property type="protein sequence ID" value="RST70290.1"/>
    <property type="molecule type" value="Genomic_DNA"/>
</dbReference>
<dbReference type="AlphaFoldDB" id="A0A429XSU2"/>
<organism evidence="1 2">
    <name type="scientific">Candidatus Aquarickettsia rohweri</name>
    <dbReference type="NCBI Taxonomy" id="2602574"/>
    <lineage>
        <taxon>Bacteria</taxon>
        <taxon>Pseudomonadati</taxon>
        <taxon>Pseudomonadota</taxon>
        <taxon>Alphaproteobacteria</taxon>
        <taxon>Rickettsiales</taxon>
        <taxon>Candidatus Midichloriaceae</taxon>
        <taxon>Candidatus Aquarickettsia</taxon>
    </lineage>
</organism>
<evidence type="ECO:0000313" key="1">
    <source>
        <dbReference type="EMBL" id="RST70290.1"/>
    </source>
</evidence>
<dbReference type="RefSeq" id="WP_126044401.1">
    <property type="nucleotide sequence ID" value="NZ_RXFM01000013.1"/>
</dbReference>
<dbReference type="InterPro" id="IPR002110">
    <property type="entry name" value="Ankyrin_rpt"/>
</dbReference>
<dbReference type="Proteomes" id="UP000279470">
    <property type="component" value="Unassembled WGS sequence"/>
</dbReference>
<protein>
    <submittedName>
        <fullName evidence="1">Ankyrin repeat domain-containing protein</fullName>
    </submittedName>
</protein>
<reference evidence="2" key="1">
    <citation type="submission" date="2018-11" db="EMBL/GenBank/DDBJ databases">
        <title>Phylogenetic, genomic, and biogeographic characterization of a novel and ubiquitous marine invertebrate-associated Rickettsiales parasite, Candidatus Marinoinvertebrata rohwerii, gen. nov., sp. nov.</title>
        <authorList>
            <person name="Klinges J.G."/>
            <person name="Rosales S.M."/>
            <person name="Mcminds R."/>
            <person name="Shaver E.C."/>
            <person name="Shantz A."/>
            <person name="Peters E.C."/>
            <person name="Burkepile D.E."/>
            <person name="Silliman B.R."/>
            <person name="Vega Thurber R.L."/>
        </authorList>
    </citation>
    <scope>NUCLEOTIDE SEQUENCE [LARGE SCALE GENOMIC DNA]</scope>
    <source>
        <strain evidence="2">a_cerv_44</strain>
    </source>
</reference>
<dbReference type="SMART" id="SM00248">
    <property type="entry name" value="ANK"/>
    <property type="match status" value="2"/>
</dbReference>
<accession>A0A429XSU2</accession>
<sequence length="303" mass="33658">MQKIKENDFKIAISKGLDSFSDISVNPNKHYSIIINEDGLERDVTLLSYCSEIANYECVKKMLDLGADPNELVDGYRQKYTALHMVIYGANGVISALGERKNIISILIEKGADIHYRGNDIYSWPPLAVADWKFSKEAFVLGEHLIRYGVDWKIIGSAESSKAAAIDGPSNPSVTPIRYLLSGSESFRLFACKEALKVLSTSKCELSSKLAESTVTSLKNVAVSYNDGEIFVMGDNDYKFDCNYLFELTDISDILKSKLGVLDNLTNVEGFEVHAKIFEDCQVIDVLQKFDVVESDISQSGID</sequence>
<dbReference type="Gene3D" id="1.25.40.20">
    <property type="entry name" value="Ankyrin repeat-containing domain"/>
    <property type="match status" value="1"/>
</dbReference>